<dbReference type="Proteomes" id="UP001221757">
    <property type="component" value="Unassembled WGS sequence"/>
</dbReference>
<evidence type="ECO:0000313" key="1">
    <source>
        <dbReference type="EMBL" id="KAJ7704095.1"/>
    </source>
</evidence>
<dbReference type="AlphaFoldDB" id="A0AAD7M718"/>
<feature type="non-terminal residue" evidence="1">
    <location>
        <position position="1"/>
    </location>
</feature>
<feature type="non-terminal residue" evidence="1">
    <location>
        <position position="126"/>
    </location>
</feature>
<organism evidence="1 2">
    <name type="scientific">Mycena rosella</name>
    <name type="common">Pink bonnet</name>
    <name type="synonym">Agaricus rosellus</name>
    <dbReference type="NCBI Taxonomy" id="1033263"/>
    <lineage>
        <taxon>Eukaryota</taxon>
        <taxon>Fungi</taxon>
        <taxon>Dikarya</taxon>
        <taxon>Basidiomycota</taxon>
        <taxon>Agaricomycotina</taxon>
        <taxon>Agaricomycetes</taxon>
        <taxon>Agaricomycetidae</taxon>
        <taxon>Agaricales</taxon>
        <taxon>Marasmiineae</taxon>
        <taxon>Mycenaceae</taxon>
        <taxon>Mycena</taxon>
    </lineage>
</organism>
<evidence type="ECO:0000313" key="2">
    <source>
        <dbReference type="Proteomes" id="UP001221757"/>
    </source>
</evidence>
<protein>
    <submittedName>
        <fullName evidence="1">Uncharacterized protein</fullName>
    </submittedName>
</protein>
<gene>
    <name evidence="1" type="ORF">B0H17DRAFT_905881</name>
</gene>
<sequence length="126" mass="14031">YKNEDPFLWYLTECFSASRKKGQIIVKKTRLHPIIQVGAISSFITSRNRYASGDLGLPLGLWLFACQAHIDVKCVFCRFGYAVSDSTTCNTLTSLTDGSLNELKDKVQDATARGETEFGKISDNVQ</sequence>
<dbReference type="EMBL" id="JARKIE010000011">
    <property type="protein sequence ID" value="KAJ7704095.1"/>
    <property type="molecule type" value="Genomic_DNA"/>
</dbReference>
<name>A0AAD7M718_MYCRO</name>
<reference evidence="1" key="1">
    <citation type="submission" date="2023-03" db="EMBL/GenBank/DDBJ databases">
        <title>Massive genome expansion in bonnet fungi (Mycena s.s.) driven by repeated elements and novel gene families across ecological guilds.</title>
        <authorList>
            <consortium name="Lawrence Berkeley National Laboratory"/>
            <person name="Harder C.B."/>
            <person name="Miyauchi S."/>
            <person name="Viragh M."/>
            <person name="Kuo A."/>
            <person name="Thoen E."/>
            <person name="Andreopoulos B."/>
            <person name="Lu D."/>
            <person name="Skrede I."/>
            <person name="Drula E."/>
            <person name="Henrissat B."/>
            <person name="Morin E."/>
            <person name="Kohler A."/>
            <person name="Barry K."/>
            <person name="LaButti K."/>
            <person name="Morin E."/>
            <person name="Salamov A."/>
            <person name="Lipzen A."/>
            <person name="Mereny Z."/>
            <person name="Hegedus B."/>
            <person name="Baldrian P."/>
            <person name="Stursova M."/>
            <person name="Weitz H."/>
            <person name="Taylor A."/>
            <person name="Grigoriev I.V."/>
            <person name="Nagy L.G."/>
            <person name="Martin F."/>
            <person name="Kauserud H."/>
        </authorList>
    </citation>
    <scope>NUCLEOTIDE SEQUENCE</scope>
    <source>
        <strain evidence="1">CBHHK067</strain>
    </source>
</reference>
<accession>A0AAD7M718</accession>
<comment type="caution">
    <text evidence="1">The sequence shown here is derived from an EMBL/GenBank/DDBJ whole genome shotgun (WGS) entry which is preliminary data.</text>
</comment>
<keyword evidence="2" id="KW-1185">Reference proteome</keyword>
<proteinExistence type="predicted"/>